<evidence type="ECO:0000256" key="3">
    <source>
        <dbReference type="ARBA" id="ARBA00023172"/>
    </source>
</evidence>
<evidence type="ECO:0000259" key="5">
    <source>
        <dbReference type="PROSITE" id="PS51898"/>
    </source>
</evidence>
<evidence type="ECO:0000259" key="6">
    <source>
        <dbReference type="PROSITE" id="PS51900"/>
    </source>
</evidence>
<sequence length="304" mass="36079">MHLKFAIQEFYQEKRFENVTENTFKGYEYLFKIFEAYCEEYGVERIEDISSRVIKSFIVHCKNERGNNPVTLNDRLNQLKTFFNWLTKEKIIKENPAKEIKKLKEDVRIHTFTDDQVHQMLSYFRRQKRRENSFHSIRNYTIILTLLGTGIRVGELEDLKWDDIDFKAGSIRVFGKSRKDSTVPLSSVLSKELALYRVYCEKQFDRPSPYVFVDLKNESISSNAVKCVFKRMAKVLNFKDTRCSPHSCRHYYAKKYIQSGGDIVSLARILRHTNIKTTERYLHFFGNDLKESNEKYNPLNNLNI</sequence>
<keyword evidence="8" id="KW-1185">Reference proteome</keyword>
<name>A0ABT8HR03_9BACL</name>
<dbReference type="InterPro" id="IPR013762">
    <property type="entry name" value="Integrase-like_cat_sf"/>
</dbReference>
<protein>
    <submittedName>
        <fullName evidence="7">Tyrosine-type recombinase/integrase</fullName>
    </submittedName>
</protein>
<dbReference type="PANTHER" id="PTHR30349">
    <property type="entry name" value="PHAGE INTEGRASE-RELATED"/>
    <property type="match status" value="1"/>
</dbReference>
<dbReference type="InterPro" id="IPR002104">
    <property type="entry name" value="Integrase_catalytic"/>
</dbReference>
<accession>A0ABT8HR03</accession>
<proteinExistence type="inferred from homology"/>
<organism evidence="7 8">
    <name type="scientific">Fictibacillus fluitans</name>
    <dbReference type="NCBI Taxonomy" id="3058422"/>
    <lineage>
        <taxon>Bacteria</taxon>
        <taxon>Bacillati</taxon>
        <taxon>Bacillota</taxon>
        <taxon>Bacilli</taxon>
        <taxon>Bacillales</taxon>
        <taxon>Fictibacillaceae</taxon>
        <taxon>Fictibacillus</taxon>
    </lineage>
</organism>
<evidence type="ECO:0000313" key="7">
    <source>
        <dbReference type="EMBL" id="MDN4523171.1"/>
    </source>
</evidence>
<dbReference type="RefSeq" id="WP_301164232.1">
    <property type="nucleotide sequence ID" value="NZ_JAUHTR010000001.1"/>
</dbReference>
<dbReference type="PANTHER" id="PTHR30349:SF41">
    <property type="entry name" value="INTEGRASE_RECOMBINASE PROTEIN MJ0367-RELATED"/>
    <property type="match status" value="1"/>
</dbReference>
<dbReference type="Pfam" id="PF00589">
    <property type="entry name" value="Phage_integrase"/>
    <property type="match status" value="1"/>
</dbReference>
<dbReference type="InterPro" id="IPR050090">
    <property type="entry name" value="Tyrosine_recombinase_XerCD"/>
</dbReference>
<evidence type="ECO:0000256" key="4">
    <source>
        <dbReference type="PROSITE-ProRule" id="PRU01248"/>
    </source>
</evidence>
<dbReference type="InterPro" id="IPR044068">
    <property type="entry name" value="CB"/>
</dbReference>
<dbReference type="PROSITE" id="PS51900">
    <property type="entry name" value="CB"/>
    <property type="match status" value="1"/>
</dbReference>
<gene>
    <name evidence="7" type="ORF">QYB97_01730</name>
</gene>
<feature type="domain" description="Tyr recombinase" evidence="5">
    <location>
        <begin position="107"/>
        <end position="294"/>
    </location>
</feature>
<evidence type="ECO:0000256" key="1">
    <source>
        <dbReference type="ARBA" id="ARBA00008857"/>
    </source>
</evidence>
<dbReference type="InterPro" id="IPR010998">
    <property type="entry name" value="Integrase_recombinase_N"/>
</dbReference>
<keyword evidence="2 4" id="KW-0238">DNA-binding</keyword>
<feature type="domain" description="Core-binding (CB)" evidence="6">
    <location>
        <begin position="1"/>
        <end position="87"/>
    </location>
</feature>
<dbReference type="Gene3D" id="1.10.443.10">
    <property type="entry name" value="Intergrase catalytic core"/>
    <property type="match status" value="1"/>
</dbReference>
<keyword evidence="3" id="KW-0233">DNA recombination</keyword>
<dbReference type="EMBL" id="JAUHTR010000001">
    <property type="protein sequence ID" value="MDN4523171.1"/>
    <property type="molecule type" value="Genomic_DNA"/>
</dbReference>
<dbReference type="Gene3D" id="1.10.150.130">
    <property type="match status" value="1"/>
</dbReference>
<dbReference type="InterPro" id="IPR025269">
    <property type="entry name" value="SAM-like_dom"/>
</dbReference>
<reference evidence="7" key="1">
    <citation type="submission" date="2023-07" db="EMBL/GenBank/DDBJ databases">
        <title>Fictibacillus sp. isolated from freshwater pond.</title>
        <authorList>
            <person name="Kirdat K."/>
            <person name="Bhat A."/>
            <person name="Mourya A."/>
            <person name="Yadav A."/>
        </authorList>
    </citation>
    <scope>NUCLEOTIDE SEQUENCE</scope>
    <source>
        <strain evidence="7">NE201</strain>
    </source>
</reference>
<evidence type="ECO:0000256" key="2">
    <source>
        <dbReference type="ARBA" id="ARBA00023125"/>
    </source>
</evidence>
<dbReference type="PROSITE" id="PS51898">
    <property type="entry name" value="TYR_RECOMBINASE"/>
    <property type="match status" value="1"/>
</dbReference>
<dbReference type="CDD" id="cd00397">
    <property type="entry name" value="DNA_BRE_C"/>
    <property type="match status" value="1"/>
</dbReference>
<dbReference type="InterPro" id="IPR011010">
    <property type="entry name" value="DNA_brk_join_enz"/>
</dbReference>
<dbReference type="Pfam" id="PF13102">
    <property type="entry name" value="Phage_int_SAM_5"/>
    <property type="match status" value="1"/>
</dbReference>
<evidence type="ECO:0000313" key="8">
    <source>
        <dbReference type="Proteomes" id="UP001172721"/>
    </source>
</evidence>
<dbReference type="Proteomes" id="UP001172721">
    <property type="component" value="Unassembled WGS sequence"/>
</dbReference>
<comment type="caution">
    <text evidence="7">The sequence shown here is derived from an EMBL/GenBank/DDBJ whole genome shotgun (WGS) entry which is preliminary data.</text>
</comment>
<comment type="similarity">
    <text evidence="1">Belongs to the 'phage' integrase family.</text>
</comment>
<dbReference type="SUPFAM" id="SSF56349">
    <property type="entry name" value="DNA breaking-rejoining enzymes"/>
    <property type="match status" value="1"/>
</dbReference>